<dbReference type="PANTHER" id="PTHR34293:SF1">
    <property type="entry name" value="HTH-TYPE TRANSCRIPTIONAL REGULATOR TRMBL2"/>
    <property type="match status" value="1"/>
</dbReference>
<dbReference type="AlphaFoldDB" id="A0A7W7WQS5"/>
<gene>
    <name evidence="2" type="ORF">FHR38_003346</name>
</gene>
<dbReference type="Gene3D" id="1.10.10.10">
    <property type="entry name" value="Winged helix-like DNA-binding domain superfamily/Winged helix DNA-binding domain"/>
    <property type="match status" value="1"/>
</dbReference>
<comment type="caution">
    <text evidence="2">The sequence shown here is derived from an EMBL/GenBank/DDBJ whole genome shotgun (WGS) entry which is preliminary data.</text>
</comment>
<proteinExistence type="predicted"/>
<keyword evidence="3" id="KW-1185">Reference proteome</keyword>
<dbReference type="RefSeq" id="WP_184535516.1">
    <property type="nucleotide sequence ID" value="NZ_JACHJW010000001.1"/>
</dbReference>
<dbReference type="Proteomes" id="UP000578819">
    <property type="component" value="Unassembled WGS sequence"/>
</dbReference>
<dbReference type="PANTHER" id="PTHR34293">
    <property type="entry name" value="HTH-TYPE TRANSCRIPTIONAL REGULATOR TRMBL2"/>
    <property type="match status" value="1"/>
</dbReference>
<dbReference type="InterPro" id="IPR016032">
    <property type="entry name" value="Sig_transdc_resp-reg_C-effctor"/>
</dbReference>
<feature type="domain" description="HTH luxR-type" evidence="1">
    <location>
        <begin position="245"/>
        <end position="310"/>
    </location>
</feature>
<evidence type="ECO:0000259" key="1">
    <source>
        <dbReference type="PROSITE" id="PS50043"/>
    </source>
</evidence>
<sequence>MFSEEARRFYERLLTIGGRTLAEITDPVEREALAELRERGLIWESVDLPVVVHPVTPSTALRRLLVQWRQDAAAQQFRMLAHAAWLEGLDGRSAIRLTDQTRLGVTLHVDRTEIIGIQRELVLGARRECRNLETHHFTVWPTDRATLTAPATARTGGVRHRSICTDALLADDTCRGLIRHALAAGEEYRVLPDLPMKMVLADDTALVALTPIGVEAAMLIQAPVVVAALGDYFEMLWQRAAALSPPDETGTIPARRREVLRLAATGLKDEAIARTLGLSTRSVRRHIDALEREVGAVNRLTLGIEASRRGWV</sequence>
<dbReference type="EMBL" id="JACHJW010000001">
    <property type="protein sequence ID" value="MBB4959613.1"/>
    <property type="molecule type" value="Genomic_DNA"/>
</dbReference>
<dbReference type="Pfam" id="PF00196">
    <property type="entry name" value="GerE"/>
    <property type="match status" value="1"/>
</dbReference>
<evidence type="ECO:0000313" key="2">
    <source>
        <dbReference type="EMBL" id="MBB4959613.1"/>
    </source>
</evidence>
<organism evidence="2 3">
    <name type="scientific">Micromonospora polyrhachis</name>
    <dbReference type="NCBI Taxonomy" id="1282883"/>
    <lineage>
        <taxon>Bacteria</taxon>
        <taxon>Bacillati</taxon>
        <taxon>Actinomycetota</taxon>
        <taxon>Actinomycetes</taxon>
        <taxon>Micromonosporales</taxon>
        <taxon>Micromonosporaceae</taxon>
        <taxon>Micromonospora</taxon>
    </lineage>
</organism>
<dbReference type="InterPro" id="IPR036388">
    <property type="entry name" value="WH-like_DNA-bd_sf"/>
</dbReference>
<name>A0A7W7WQS5_9ACTN</name>
<keyword evidence="2" id="KW-0238">DNA-binding</keyword>
<protein>
    <submittedName>
        <fullName evidence="2">DNA-binding CsgD family transcriptional regulator</fullName>
    </submittedName>
</protein>
<reference evidence="2 3" key="1">
    <citation type="submission" date="2020-08" db="EMBL/GenBank/DDBJ databases">
        <title>Sequencing the genomes of 1000 actinobacteria strains.</title>
        <authorList>
            <person name="Klenk H.-P."/>
        </authorList>
    </citation>
    <scope>NUCLEOTIDE SEQUENCE [LARGE SCALE GENOMIC DNA]</scope>
    <source>
        <strain evidence="2 3">DSM 45886</strain>
    </source>
</reference>
<dbReference type="SMART" id="SM00421">
    <property type="entry name" value="HTH_LUXR"/>
    <property type="match status" value="1"/>
</dbReference>
<evidence type="ECO:0000313" key="3">
    <source>
        <dbReference type="Proteomes" id="UP000578819"/>
    </source>
</evidence>
<dbReference type="InterPro" id="IPR051797">
    <property type="entry name" value="TrmB-like"/>
</dbReference>
<accession>A0A7W7WQS5</accession>
<dbReference type="PROSITE" id="PS50043">
    <property type="entry name" value="HTH_LUXR_2"/>
    <property type="match status" value="1"/>
</dbReference>
<dbReference type="SUPFAM" id="SSF46894">
    <property type="entry name" value="C-terminal effector domain of the bipartite response regulators"/>
    <property type="match status" value="1"/>
</dbReference>
<dbReference type="GO" id="GO:0006355">
    <property type="term" value="P:regulation of DNA-templated transcription"/>
    <property type="evidence" value="ECO:0007669"/>
    <property type="project" value="InterPro"/>
</dbReference>
<dbReference type="GO" id="GO:0003677">
    <property type="term" value="F:DNA binding"/>
    <property type="evidence" value="ECO:0007669"/>
    <property type="project" value="UniProtKB-KW"/>
</dbReference>
<dbReference type="InterPro" id="IPR000792">
    <property type="entry name" value="Tscrpt_reg_LuxR_C"/>
</dbReference>